<accession>A0AAE1BDA3</accession>
<dbReference type="Proteomes" id="UP001283361">
    <property type="component" value="Unassembled WGS sequence"/>
</dbReference>
<protein>
    <submittedName>
        <fullName evidence="1">Uncharacterized protein</fullName>
    </submittedName>
</protein>
<proteinExistence type="predicted"/>
<evidence type="ECO:0000313" key="1">
    <source>
        <dbReference type="EMBL" id="KAK3803785.1"/>
    </source>
</evidence>
<organism evidence="1 2">
    <name type="scientific">Elysia crispata</name>
    <name type="common">lettuce slug</name>
    <dbReference type="NCBI Taxonomy" id="231223"/>
    <lineage>
        <taxon>Eukaryota</taxon>
        <taxon>Metazoa</taxon>
        <taxon>Spiralia</taxon>
        <taxon>Lophotrochozoa</taxon>
        <taxon>Mollusca</taxon>
        <taxon>Gastropoda</taxon>
        <taxon>Heterobranchia</taxon>
        <taxon>Euthyneura</taxon>
        <taxon>Panpulmonata</taxon>
        <taxon>Sacoglossa</taxon>
        <taxon>Placobranchoidea</taxon>
        <taxon>Plakobranchidae</taxon>
        <taxon>Elysia</taxon>
    </lineage>
</organism>
<reference evidence="1" key="1">
    <citation type="journal article" date="2023" name="G3 (Bethesda)">
        <title>A reference genome for the long-term kleptoplast-retaining sea slug Elysia crispata morphotype clarki.</title>
        <authorList>
            <person name="Eastman K.E."/>
            <person name="Pendleton A.L."/>
            <person name="Shaikh M.A."/>
            <person name="Suttiyut T."/>
            <person name="Ogas R."/>
            <person name="Tomko P."/>
            <person name="Gavelis G."/>
            <person name="Widhalm J.R."/>
            <person name="Wisecaver J.H."/>
        </authorList>
    </citation>
    <scope>NUCLEOTIDE SEQUENCE</scope>
    <source>
        <strain evidence="1">ECLA1</strain>
    </source>
</reference>
<comment type="caution">
    <text evidence="1">The sequence shown here is derived from an EMBL/GenBank/DDBJ whole genome shotgun (WGS) entry which is preliminary data.</text>
</comment>
<sequence length="171" mass="19512">MFGSPSSPMMAYMCVSKWGLQKMSEYYLQAVYVQFETTISSGHFHLLLRFSPISGRLVFGKARFQWYGRLVSTRDSFGCSRWPRRLPCLVLPFTLYSAAVAAIMTVESYRSISSAHSAGSSLGMLWKHPRVFTGQFETFHLSSIYIVRLPRRFTGMWPRRMPQLLGATGES</sequence>
<dbReference type="EMBL" id="JAWDGP010000089">
    <property type="protein sequence ID" value="KAK3803785.1"/>
    <property type="molecule type" value="Genomic_DNA"/>
</dbReference>
<evidence type="ECO:0000313" key="2">
    <source>
        <dbReference type="Proteomes" id="UP001283361"/>
    </source>
</evidence>
<gene>
    <name evidence="1" type="ORF">RRG08_026021</name>
</gene>
<dbReference type="AlphaFoldDB" id="A0AAE1BDA3"/>
<keyword evidence="2" id="KW-1185">Reference proteome</keyword>
<name>A0AAE1BDA3_9GAST</name>